<evidence type="ECO:0000256" key="1">
    <source>
        <dbReference type="ARBA" id="ARBA00022741"/>
    </source>
</evidence>
<dbReference type="PRINTS" id="PR00315">
    <property type="entry name" value="ELONGATNFCT"/>
</dbReference>
<dbReference type="Proteomes" id="UP000095009">
    <property type="component" value="Unassembled WGS sequence"/>
</dbReference>
<evidence type="ECO:0000313" key="8">
    <source>
        <dbReference type="EMBL" id="ODQ66352.1"/>
    </source>
</evidence>
<protein>
    <recommendedName>
        <fullName evidence="6">Ribosome-releasing factor 2, mitochondrial</fullName>
        <shortName evidence="6">RRF2mt</shortName>
    </recommendedName>
    <alternativeName>
        <fullName evidence="6">Elongation factor G 2, mitochondrial</fullName>
        <shortName evidence="6">EF-G2mt</shortName>
        <shortName evidence="6">mEF-G 2</shortName>
    </alternativeName>
</protein>
<dbReference type="HAMAP" id="MF_03059">
    <property type="entry name" value="mEF_G_2"/>
    <property type="match status" value="1"/>
</dbReference>
<dbReference type="Pfam" id="PF03144">
    <property type="entry name" value="GTP_EFTU_D2"/>
    <property type="match status" value="1"/>
</dbReference>
<feature type="binding site" evidence="6">
    <location>
        <begin position="24"/>
        <end position="31"/>
    </location>
    <ligand>
        <name>GTP</name>
        <dbReference type="ChEBI" id="CHEBI:37565"/>
    </ligand>
</feature>
<dbReference type="InterPro" id="IPR005225">
    <property type="entry name" value="Small_GTP-bd"/>
</dbReference>
<dbReference type="InterPro" id="IPR020568">
    <property type="entry name" value="Ribosomal_Su5_D2-typ_SF"/>
</dbReference>
<evidence type="ECO:0000256" key="5">
    <source>
        <dbReference type="ARBA" id="ARBA00024731"/>
    </source>
</evidence>
<dbReference type="Pfam" id="PF00009">
    <property type="entry name" value="GTP_EFTU"/>
    <property type="match status" value="1"/>
</dbReference>
<evidence type="ECO:0000256" key="2">
    <source>
        <dbReference type="ARBA" id="ARBA00022917"/>
    </source>
</evidence>
<dbReference type="NCBIfam" id="TIGR00231">
    <property type="entry name" value="small_GTP"/>
    <property type="match status" value="1"/>
</dbReference>
<keyword evidence="1 6" id="KW-0547">Nucleotide-binding</keyword>
<dbReference type="FunFam" id="3.30.70.870:FF:000007">
    <property type="entry name" value="Ribosome-releasing factor 2, mitochondrial"/>
    <property type="match status" value="1"/>
</dbReference>
<feature type="domain" description="Tr-type G" evidence="7">
    <location>
        <begin position="15"/>
        <end position="304"/>
    </location>
</feature>
<evidence type="ECO:0000259" key="7">
    <source>
        <dbReference type="PROSITE" id="PS51722"/>
    </source>
</evidence>
<dbReference type="SUPFAM" id="SSF54980">
    <property type="entry name" value="EF-G C-terminal domain-like"/>
    <property type="match status" value="2"/>
</dbReference>
<dbReference type="FunFam" id="3.40.50.300:FF:000514">
    <property type="entry name" value="Ribosome-releasing factor 2, mitochondrial"/>
    <property type="match status" value="1"/>
</dbReference>
<dbReference type="AlphaFoldDB" id="A0A1E3PN38"/>
<dbReference type="InterPro" id="IPR009022">
    <property type="entry name" value="EFG_III"/>
</dbReference>
<comment type="subcellular location">
    <subcellularLocation>
        <location evidence="6">Mitochondrion</location>
    </subcellularLocation>
</comment>
<keyword evidence="2 6" id="KW-0648">Protein biosynthesis</keyword>
<dbReference type="InterPro" id="IPR027417">
    <property type="entry name" value="P-loop_NTPase"/>
</dbReference>
<dbReference type="Gene3D" id="2.40.30.10">
    <property type="entry name" value="Translation factors"/>
    <property type="match status" value="1"/>
</dbReference>
<dbReference type="GO" id="GO:0003924">
    <property type="term" value="F:GTPase activity"/>
    <property type="evidence" value="ECO:0007669"/>
    <property type="project" value="UniProtKB-UniRule"/>
</dbReference>
<dbReference type="GO" id="GO:0005525">
    <property type="term" value="F:GTP binding"/>
    <property type="evidence" value="ECO:0007669"/>
    <property type="project" value="UniProtKB-UniRule"/>
</dbReference>
<feature type="binding site" evidence="6">
    <location>
        <begin position="142"/>
        <end position="145"/>
    </location>
    <ligand>
        <name>GTP</name>
        <dbReference type="ChEBI" id="CHEBI:37565"/>
    </ligand>
</feature>
<dbReference type="InterPro" id="IPR004161">
    <property type="entry name" value="EFTu-like_2"/>
</dbReference>
<comment type="similarity">
    <text evidence="6">Belongs to the TRAFAC class translation factor GTPase superfamily. Classic translation factor GTPase family. EF-G/EF-2 subfamily.</text>
</comment>
<keyword evidence="4 6" id="KW-0342">GTP-binding</keyword>
<dbReference type="GO" id="GO:0032543">
    <property type="term" value="P:mitochondrial translation"/>
    <property type="evidence" value="ECO:0007669"/>
    <property type="project" value="UniProtKB-UniRule"/>
</dbReference>
<dbReference type="Gene3D" id="3.30.70.240">
    <property type="match status" value="1"/>
</dbReference>
<accession>A0A1E3PN38</accession>
<dbReference type="PANTHER" id="PTHR43261:SF1">
    <property type="entry name" value="RIBOSOME-RELEASING FACTOR 2, MITOCHONDRIAL"/>
    <property type="match status" value="1"/>
</dbReference>
<reference evidence="8 9" key="1">
    <citation type="journal article" date="2016" name="Proc. Natl. Acad. Sci. U.S.A.">
        <title>Comparative genomics of biotechnologically important yeasts.</title>
        <authorList>
            <person name="Riley R."/>
            <person name="Haridas S."/>
            <person name="Wolfe K.H."/>
            <person name="Lopes M.R."/>
            <person name="Hittinger C.T."/>
            <person name="Goeker M."/>
            <person name="Salamov A.A."/>
            <person name="Wisecaver J.H."/>
            <person name="Long T.M."/>
            <person name="Calvey C.H."/>
            <person name="Aerts A.L."/>
            <person name="Barry K.W."/>
            <person name="Choi C."/>
            <person name="Clum A."/>
            <person name="Coughlan A.Y."/>
            <person name="Deshpande S."/>
            <person name="Douglass A.P."/>
            <person name="Hanson S.J."/>
            <person name="Klenk H.-P."/>
            <person name="LaButti K.M."/>
            <person name="Lapidus A."/>
            <person name="Lindquist E.A."/>
            <person name="Lipzen A.M."/>
            <person name="Meier-Kolthoff J.P."/>
            <person name="Ohm R.A."/>
            <person name="Otillar R.P."/>
            <person name="Pangilinan J.L."/>
            <person name="Peng Y."/>
            <person name="Rokas A."/>
            <person name="Rosa C.A."/>
            <person name="Scheuner C."/>
            <person name="Sibirny A.A."/>
            <person name="Slot J.C."/>
            <person name="Stielow J.B."/>
            <person name="Sun H."/>
            <person name="Kurtzman C.P."/>
            <person name="Blackwell M."/>
            <person name="Grigoriev I.V."/>
            <person name="Jeffries T.W."/>
        </authorList>
    </citation>
    <scope>NUCLEOTIDE SEQUENCE [LARGE SCALE GENOMIC DNA]</scope>
    <source>
        <strain evidence="8 9">DSM 6958</strain>
    </source>
</reference>
<dbReference type="InterPro" id="IPR009000">
    <property type="entry name" value="Transl_B-barrel_sf"/>
</dbReference>
<evidence type="ECO:0000256" key="6">
    <source>
        <dbReference type="HAMAP-Rule" id="MF_03059"/>
    </source>
</evidence>
<dbReference type="GO" id="GO:0032790">
    <property type="term" value="P:ribosome disassembly"/>
    <property type="evidence" value="ECO:0007669"/>
    <property type="project" value="UniProtKB-UniRule"/>
</dbReference>
<dbReference type="InterPro" id="IPR000640">
    <property type="entry name" value="EFG_V-like"/>
</dbReference>
<dbReference type="SUPFAM" id="SSF54211">
    <property type="entry name" value="Ribosomal protein S5 domain 2-like"/>
    <property type="match status" value="1"/>
</dbReference>
<dbReference type="Gene3D" id="3.40.50.300">
    <property type="entry name" value="P-loop containing nucleotide triphosphate hydrolases"/>
    <property type="match status" value="1"/>
</dbReference>
<dbReference type="PANTHER" id="PTHR43261">
    <property type="entry name" value="TRANSLATION ELONGATION FACTOR G-RELATED"/>
    <property type="match status" value="1"/>
</dbReference>
<keyword evidence="3 6" id="KW-0496">Mitochondrion</keyword>
<comment type="function">
    <text evidence="6">Mitochondrial GTPase that mediates the disassembly of ribosomes from messenger RNA at the termination of mitochondrial protein biosynthesis. Not involved in the GTP-dependent ribosomal translocation step during translation elongation.</text>
</comment>
<dbReference type="EMBL" id="KV454408">
    <property type="protein sequence ID" value="ODQ66352.1"/>
    <property type="molecule type" value="Genomic_DNA"/>
</dbReference>
<dbReference type="PROSITE" id="PS00301">
    <property type="entry name" value="G_TR_1"/>
    <property type="match status" value="1"/>
</dbReference>
<dbReference type="SUPFAM" id="SSF52540">
    <property type="entry name" value="P-loop containing nucleoside triphosphate hydrolases"/>
    <property type="match status" value="1"/>
</dbReference>
<dbReference type="InterPro" id="IPR035649">
    <property type="entry name" value="EFG_V"/>
</dbReference>
<evidence type="ECO:0000256" key="4">
    <source>
        <dbReference type="ARBA" id="ARBA00023134"/>
    </source>
</evidence>
<dbReference type="CDD" id="cd03713">
    <property type="entry name" value="EFG_mtEFG_C"/>
    <property type="match status" value="1"/>
</dbReference>
<dbReference type="InterPro" id="IPR030851">
    <property type="entry name" value="EFG2"/>
</dbReference>
<dbReference type="InterPro" id="IPR000795">
    <property type="entry name" value="T_Tr_GTP-bd_dom"/>
</dbReference>
<dbReference type="PROSITE" id="PS51722">
    <property type="entry name" value="G_TR_2"/>
    <property type="match status" value="1"/>
</dbReference>
<dbReference type="CDD" id="cd16262">
    <property type="entry name" value="EFG_III"/>
    <property type="match status" value="1"/>
</dbReference>
<keyword evidence="9" id="KW-1185">Reference proteome</keyword>
<dbReference type="SMART" id="SM00838">
    <property type="entry name" value="EFG_C"/>
    <property type="match status" value="1"/>
</dbReference>
<dbReference type="InterPro" id="IPR035647">
    <property type="entry name" value="EFG_III/V"/>
</dbReference>
<dbReference type="SUPFAM" id="SSF50447">
    <property type="entry name" value="Translation proteins"/>
    <property type="match status" value="1"/>
</dbReference>
<name>A0A1E3PN38_9ASCO</name>
<evidence type="ECO:0000256" key="3">
    <source>
        <dbReference type="ARBA" id="ARBA00023128"/>
    </source>
</evidence>
<dbReference type="Gene3D" id="3.30.70.870">
    <property type="entry name" value="Elongation Factor G (Translational Gtpase), domain 3"/>
    <property type="match status" value="1"/>
</dbReference>
<evidence type="ECO:0000313" key="9">
    <source>
        <dbReference type="Proteomes" id="UP000095009"/>
    </source>
</evidence>
<dbReference type="Pfam" id="PF00679">
    <property type="entry name" value="EFG_C"/>
    <property type="match status" value="1"/>
</dbReference>
<dbReference type="InterPro" id="IPR041095">
    <property type="entry name" value="EFG_II"/>
</dbReference>
<feature type="binding site" evidence="6">
    <location>
        <begin position="88"/>
        <end position="92"/>
    </location>
    <ligand>
        <name>GTP</name>
        <dbReference type="ChEBI" id="CHEBI:37565"/>
    </ligand>
</feature>
<dbReference type="CDD" id="cd01886">
    <property type="entry name" value="EF-G"/>
    <property type="match status" value="1"/>
</dbReference>
<dbReference type="Pfam" id="PF14492">
    <property type="entry name" value="EFG_III"/>
    <property type="match status" value="1"/>
</dbReference>
<comment type="function">
    <text evidence="5">Catalyzes the GTP-dependent ribosomal translocation step during translation elongation. During this step, the ribosome changes from the pre-translocational (PRE) to the post-translocational (POST) state as the newly formed A-site-bound peptidyl-tRNA and P-site-bound deacylated tRNA move to the P and E sites, respectively. Catalyzes the coordinated movement of the two tRNA molecules, the mRNA and conformational changes in the ribosome.</text>
</comment>
<proteinExistence type="inferred from homology"/>
<dbReference type="OrthoDB" id="198619at2759"/>
<dbReference type="InterPro" id="IPR031157">
    <property type="entry name" value="G_TR_CS"/>
</dbReference>
<sequence>MASQKYNFPLTNTIQTIRNIGIIAHIDAGKTTTTERMLFYSGVTKNIGNVDDGDTVMDYLPAERERGITITSAAITFEWNGNKINLIDTPGHADFTFEVIRSIRVLDGAVTILDGVAGVEAQTEKVWNQAAEMAIPRIIFVNKMDRPGAGFSRTVKEVVSKLNTKVALINIPLFETDGTVNSEERFCGVVDVVDKKVIKWQENSDGNDVTVIDITEYPSDTVKEECEKARTALIENLCEFDEGLVETFLELGDYMEVPKADIKRALRQSTISQEITPVLCGASFRNIGVQPLLDAVVELLPTPIERPHPNAIIELSKSKKRTKIGGHKAKAIIRKEITLTPESNKMLTCALAFKVVNDPIRGMLTYVRVYSGILRSGSMFHNTATGTNERAVKLLQMKADESVEVDQIAAGNIGVIVGAKDVRTGDTLVCHSIKKDGIKQLTDNDINLHLRPISVPPPVFFASIEPCTVSDRKGMDEALNILLKEDPSLHLSVDENSGQTLLSGMGELHLDIAADRLINSLKAKVEMGKIMITYKETIQATTATIENSYKMTESVVDGEAPPSGRVKLLIEPLYPDIPETYAGAHLLDNENNYLTIDSTIAHQRHLIISNEDIHHAFITGIIPALASGGKIANLPLRDLHFRVLEWEIPEDVTSTLAISTATRLAAREALDTLAKPGDINGATKAYALLEPVMSVKITINEEDLGTVVQDVSGTRRGNIASLDEEYGTTGVGLNGKEEINYKDLAERTYVPLDMTMYMSKHNVRNNNSRQHVVRASVPLKEMVGYLKSLRSMTQGRGTFAMEFEKWERVSVDRLPGIIAEL</sequence>
<dbReference type="STRING" id="857566.A0A1E3PN38"/>
<organism evidence="8 9">
    <name type="scientific">Nadsonia fulvescens var. elongata DSM 6958</name>
    <dbReference type="NCBI Taxonomy" id="857566"/>
    <lineage>
        <taxon>Eukaryota</taxon>
        <taxon>Fungi</taxon>
        <taxon>Dikarya</taxon>
        <taxon>Ascomycota</taxon>
        <taxon>Saccharomycotina</taxon>
        <taxon>Dipodascomycetes</taxon>
        <taxon>Dipodascales</taxon>
        <taxon>Dipodascales incertae sedis</taxon>
        <taxon>Nadsonia</taxon>
    </lineage>
</organism>
<gene>
    <name evidence="6" type="primary">MEF2</name>
    <name evidence="8" type="ORF">NADFUDRAFT_73594</name>
</gene>
<dbReference type="GO" id="GO:0005759">
    <property type="term" value="C:mitochondrial matrix"/>
    <property type="evidence" value="ECO:0007669"/>
    <property type="project" value="UniProtKB-ARBA"/>
</dbReference>